<evidence type="ECO:0000259" key="1">
    <source>
        <dbReference type="SMART" id="SM00322"/>
    </source>
</evidence>
<dbReference type="InterPro" id="IPR036612">
    <property type="entry name" value="KH_dom_type_1_sf"/>
</dbReference>
<keyword evidence="3" id="KW-1185">Reference proteome</keyword>
<reference evidence="2 3" key="1">
    <citation type="journal article" date="2007" name="Proc. Natl. Acad. Sci. U.S.A.">
        <title>Independent sorting-out of thousands of duplicated gene pairs in two yeast species descended from a whole-genome duplication.</title>
        <authorList>
            <person name="Scannell D.R."/>
            <person name="Frank A.C."/>
            <person name="Conant G.C."/>
            <person name="Byrne K.P."/>
            <person name="Woolfit M."/>
            <person name="Wolfe K.H."/>
        </authorList>
    </citation>
    <scope>NUCLEOTIDE SEQUENCE [LARGE SCALE GENOMIC DNA]</scope>
    <source>
        <strain evidence="3">ATCC 22028 / DSM 70294 / BCRC 21397 / CBS 2163 / NBRC 10782 / NRRL Y-8283 / UCD 57-17</strain>
    </source>
</reference>
<dbReference type="STRING" id="436907.A7TRZ9"/>
<dbReference type="Gene3D" id="3.30.1370.10">
    <property type="entry name" value="K Homology domain, type 1"/>
    <property type="match status" value="1"/>
</dbReference>
<dbReference type="GO" id="GO:0005737">
    <property type="term" value="C:cytoplasm"/>
    <property type="evidence" value="ECO:0007669"/>
    <property type="project" value="EnsemblFungi"/>
</dbReference>
<dbReference type="Proteomes" id="UP000000267">
    <property type="component" value="Unassembled WGS sequence"/>
</dbReference>
<name>A7TRZ9_VANPO</name>
<protein>
    <recommendedName>
        <fullName evidence="1">K Homology domain-containing protein</fullName>
    </recommendedName>
</protein>
<dbReference type="PhylomeDB" id="A7TRZ9"/>
<dbReference type="eggNOG" id="KOG2208">
    <property type="taxonomic scope" value="Eukaryota"/>
</dbReference>
<evidence type="ECO:0000313" key="2">
    <source>
        <dbReference type="EMBL" id="EDO14967.1"/>
    </source>
</evidence>
<dbReference type="SMART" id="SM00322">
    <property type="entry name" value="KH"/>
    <property type="match status" value="2"/>
</dbReference>
<dbReference type="InterPro" id="IPR004087">
    <property type="entry name" value="KH_dom"/>
</dbReference>
<dbReference type="GeneID" id="5543000"/>
<dbReference type="InParanoid" id="A7TRZ9"/>
<proteinExistence type="predicted"/>
<dbReference type="KEGG" id="vpo:Kpol_388p11"/>
<dbReference type="FunCoup" id="A7TRZ9">
    <property type="interactions" value="38"/>
</dbReference>
<accession>A7TRZ9</accession>
<dbReference type="RefSeq" id="XP_001642825.1">
    <property type="nucleotide sequence ID" value="XM_001642775.1"/>
</dbReference>
<dbReference type="GO" id="GO:0003723">
    <property type="term" value="F:RNA binding"/>
    <property type="evidence" value="ECO:0007669"/>
    <property type="project" value="InterPro"/>
</dbReference>
<feature type="domain" description="K Homology" evidence="1">
    <location>
        <begin position="179"/>
        <end position="255"/>
    </location>
</feature>
<dbReference type="EMBL" id="DS480492">
    <property type="protein sequence ID" value="EDO14967.1"/>
    <property type="molecule type" value="Genomic_DNA"/>
</dbReference>
<dbReference type="SUPFAM" id="SSF54791">
    <property type="entry name" value="Eukaryotic type KH-domain (KH-domain type I)"/>
    <property type="match status" value="1"/>
</dbReference>
<feature type="domain" description="K Homology" evidence="1">
    <location>
        <begin position="479"/>
        <end position="559"/>
    </location>
</feature>
<gene>
    <name evidence="2" type="ORF">Kpol_388p11</name>
</gene>
<dbReference type="AlphaFoldDB" id="A7TRZ9"/>
<dbReference type="HOGENOM" id="CLU_020231_0_0_1"/>
<organism evidence="3">
    <name type="scientific">Vanderwaltozyma polyspora (strain ATCC 22028 / DSM 70294 / BCRC 21397 / CBS 2163 / NBRC 10782 / NRRL Y-8283 / UCD 57-17)</name>
    <name type="common">Kluyveromyces polysporus</name>
    <dbReference type="NCBI Taxonomy" id="436907"/>
    <lineage>
        <taxon>Eukaryota</taxon>
        <taxon>Fungi</taxon>
        <taxon>Dikarya</taxon>
        <taxon>Ascomycota</taxon>
        <taxon>Saccharomycotina</taxon>
        <taxon>Saccharomycetes</taxon>
        <taxon>Saccharomycetales</taxon>
        <taxon>Saccharomycetaceae</taxon>
        <taxon>Vanderwaltozyma</taxon>
    </lineage>
</organism>
<evidence type="ECO:0000313" key="3">
    <source>
        <dbReference type="Proteomes" id="UP000000267"/>
    </source>
</evidence>
<sequence length="777" mass="89656">MKMNFKLISPFSTSAICKVPNAIYETNRSWTTDHSVRLNLPTTQQAILSLPMDIDEELIDLNVLTKNDCNIIDITGIYSNGYLEPTICVTVPVSMENIGDESILSLIKNELSKDILKLSVEFQLDLIITKDPTYCRFNTQDPSYSFYVHMVGLESHVKCCETHLVTVLKLFTNSKLNKPIFVEYLDIPSYSLLPVCIGVDMVNVKHMSTTYKADIHLPSLLSFNEDLKAQPQIFFSGGNRSLISDAKFVMSEYIKKAKDNMFYRKFSSVSPAKLLFIRKFCQQEIIKLMIKYHSFIKVTKYSIEFQASSLELLEIITKVFTAKILHNIVEIQLIMDDSFHFTNENIKNILDVSDKKQIIAMQSLENTNQIVIVGKHTNHMYDNEPFDKKSNISHYLSSLFSNEAILKATKQLKAFFEIHPDYEEFISGKKNGKLTRIMEVSECLISLEMYENDENMFLSLIANTYPEFLSAFLQFIDELPAEESFFIPEVYHRPVIGSGGSVIQTTMRKHNVFIQFSNSFLLPQNEFSHIRYDNVIIRCPTKNEMGIKMAKKELNTLAHNYGSLQCKTLVKFTPGQYRYILSNGSNVISQIEKTMNGYIMFPFEEPKEGYLLEIRGNNENSLAAAEELIKSSFGLETEIYLNETIKDFDSFYNTVLVPFKRVMSIEVTFHEDMIRLTYGQDNKQFSKALLLLEEYLRSINLRIVKQETFHGVIIDPETTPNDEGIIKNRNLNQLDQYQNHSRLQNKNSGTFIKPSKVYSQYPYSRYGYSYECENGYR</sequence>
<dbReference type="OMA" id="LIKCPRK"/>
<dbReference type="OrthoDB" id="271862at2759"/>
<dbReference type="CDD" id="cd22453">
    <property type="entry name" value="KH-I_MUG60_like"/>
    <property type="match status" value="1"/>
</dbReference>